<dbReference type="InterPro" id="IPR017452">
    <property type="entry name" value="GPCR_Rhodpsn_7TM"/>
</dbReference>
<dbReference type="AlphaFoldDB" id="A0A819YKR8"/>
<keyword evidence="6" id="KW-0675">Receptor</keyword>
<dbReference type="SUPFAM" id="SSF81321">
    <property type="entry name" value="Family A G protein-coupled receptor-like"/>
    <property type="match status" value="1"/>
</dbReference>
<dbReference type="Pfam" id="PF00001">
    <property type="entry name" value="7tm_1"/>
    <property type="match status" value="1"/>
</dbReference>
<feature type="transmembrane region" description="Helical" evidence="8">
    <location>
        <begin position="73"/>
        <end position="96"/>
    </location>
</feature>
<evidence type="ECO:0000313" key="11">
    <source>
        <dbReference type="Proteomes" id="UP000663842"/>
    </source>
</evidence>
<evidence type="ECO:0000256" key="5">
    <source>
        <dbReference type="ARBA" id="ARBA00023136"/>
    </source>
</evidence>
<feature type="transmembrane region" description="Helical" evidence="8">
    <location>
        <begin position="116"/>
        <end position="143"/>
    </location>
</feature>
<protein>
    <recommendedName>
        <fullName evidence="9">G-protein coupled receptors family 1 profile domain-containing protein</fullName>
    </recommendedName>
</protein>
<evidence type="ECO:0000256" key="7">
    <source>
        <dbReference type="ARBA" id="ARBA00023224"/>
    </source>
</evidence>
<dbReference type="PROSITE" id="PS50262">
    <property type="entry name" value="G_PROTEIN_RECEP_F1_2"/>
    <property type="match status" value="1"/>
</dbReference>
<feature type="domain" description="G-protein coupled receptors family 1 profile" evidence="9">
    <location>
        <begin position="48"/>
        <end position="242"/>
    </location>
</feature>
<organism evidence="10 11">
    <name type="scientific">Rotaria magnacalcarata</name>
    <dbReference type="NCBI Taxonomy" id="392030"/>
    <lineage>
        <taxon>Eukaryota</taxon>
        <taxon>Metazoa</taxon>
        <taxon>Spiralia</taxon>
        <taxon>Gnathifera</taxon>
        <taxon>Rotifera</taxon>
        <taxon>Eurotatoria</taxon>
        <taxon>Bdelloidea</taxon>
        <taxon>Philodinida</taxon>
        <taxon>Philodinidae</taxon>
        <taxon>Rotaria</taxon>
    </lineage>
</organism>
<dbReference type="InterPro" id="IPR000276">
    <property type="entry name" value="GPCR_Rhodpsn"/>
</dbReference>
<comment type="caution">
    <text evidence="10">The sequence shown here is derived from an EMBL/GenBank/DDBJ whole genome shotgun (WGS) entry which is preliminary data.</text>
</comment>
<keyword evidence="4" id="KW-0297">G-protein coupled receptor</keyword>
<evidence type="ECO:0000256" key="6">
    <source>
        <dbReference type="ARBA" id="ARBA00023170"/>
    </source>
</evidence>
<name>A0A819YKR8_9BILA</name>
<evidence type="ECO:0000256" key="8">
    <source>
        <dbReference type="SAM" id="Phobius"/>
    </source>
</evidence>
<dbReference type="EMBL" id="CAJOBF010004944">
    <property type="protein sequence ID" value="CAF4158443.1"/>
    <property type="molecule type" value="Genomic_DNA"/>
</dbReference>
<evidence type="ECO:0000256" key="4">
    <source>
        <dbReference type="ARBA" id="ARBA00023040"/>
    </source>
</evidence>
<evidence type="ECO:0000313" key="10">
    <source>
        <dbReference type="EMBL" id="CAF4158443.1"/>
    </source>
</evidence>
<comment type="subcellular location">
    <subcellularLocation>
        <location evidence="1">Membrane</location>
        <topology evidence="1">Multi-pass membrane protein</topology>
    </subcellularLocation>
</comment>
<evidence type="ECO:0000256" key="1">
    <source>
        <dbReference type="ARBA" id="ARBA00004141"/>
    </source>
</evidence>
<keyword evidence="2 8" id="KW-0812">Transmembrane</keyword>
<evidence type="ECO:0000256" key="2">
    <source>
        <dbReference type="ARBA" id="ARBA00022692"/>
    </source>
</evidence>
<accession>A0A819YKR8</accession>
<feature type="transmembrane region" description="Helical" evidence="8">
    <location>
        <begin position="183"/>
        <end position="203"/>
    </location>
</feature>
<dbReference type="Gene3D" id="1.20.1070.10">
    <property type="entry name" value="Rhodopsin 7-helix transmembrane proteins"/>
    <property type="match status" value="1"/>
</dbReference>
<proteinExistence type="predicted"/>
<keyword evidence="5 8" id="KW-0472">Membrane</keyword>
<sequence>MSTAIVLNLIQQSLSKFGAVNIVNMLYVYLGLGFSVLSVGYNINPTYIIVASIDRTLITSANARTRQRSTRRLAITTVTILTLFWMLFHIHAFIFIEIIQLGPNYFVCYYQPGTYTIFLAVCSILLDGALPPVLMIIFGLWTVKNIRQRGRTKQLGCSSTTENIRIGVTHALQSKDHQLIRMVLMDVIVYIICKCPVTITLLYQQITQYNEKTEEQQLIEQAILQLTYFVFFIDNCISCYLNMIISKIFRAELKRIILNIRLCCR</sequence>
<dbReference type="PANTHER" id="PTHR10489">
    <property type="entry name" value="CELL ADHESION MOLECULE"/>
    <property type="match status" value="1"/>
</dbReference>
<dbReference type="GO" id="GO:0016020">
    <property type="term" value="C:membrane"/>
    <property type="evidence" value="ECO:0007669"/>
    <property type="project" value="UniProtKB-SubCell"/>
</dbReference>
<evidence type="ECO:0000259" key="9">
    <source>
        <dbReference type="PROSITE" id="PS50262"/>
    </source>
</evidence>
<dbReference type="InterPro" id="IPR050119">
    <property type="entry name" value="CCR1-9-like"/>
</dbReference>
<feature type="transmembrane region" description="Helical" evidence="8">
    <location>
        <begin position="26"/>
        <end position="53"/>
    </location>
</feature>
<gene>
    <name evidence="10" type="ORF">UXM345_LOCUS25544</name>
</gene>
<keyword evidence="3 8" id="KW-1133">Transmembrane helix</keyword>
<reference evidence="10" key="1">
    <citation type="submission" date="2021-02" db="EMBL/GenBank/DDBJ databases">
        <authorList>
            <person name="Nowell W R."/>
        </authorList>
    </citation>
    <scope>NUCLEOTIDE SEQUENCE</scope>
</reference>
<dbReference type="Proteomes" id="UP000663842">
    <property type="component" value="Unassembled WGS sequence"/>
</dbReference>
<dbReference type="PANTHER" id="PTHR10489:SF932">
    <property type="entry name" value="G-PROTEIN COUPLED RECEPTORS FAMILY 1 PROFILE DOMAIN-CONTAINING PROTEIN"/>
    <property type="match status" value="1"/>
</dbReference>
<feature type="transmembrane region" description="Helical" evidence="8">
    <location>
        <begin position="223"/>
        <end position="245"/>
    </location>
</feature>
<dbReference type="GO" id="GO:0004930">
    <property type="term" value="F:G protein-coupled receptor activity"/>
    <property type="evidence" value="ECO:0007669"/>
    <property type="project" value="UniProtKB-KW"/>
</dbReference>
<evidence type="ECO:0000256" key="3">
    <source>
        <dbReference type="ARBA" id="ARBA00022989"/>
    </source>
</evidence>
<keyword evidence="7" id="KW-0807">Transducer</keyword>